<evidence type="ECO:0000313" key="1">
    <source>
        <dbReference type="EMBL" id="GBF91705.1"/>
    </source>
</evidence>
<protein>
    <submittedName>
        <fullName evidence="1">Uncharacterized protein</fullName>
    </submittedName>
</protein>
<dbReference type="EMBL" id="BDRX01000026">
    <property type="protein sequence ID" value="GBF91705.1"/>
    <property type="molecule type" value="Genomic_DNA"/>
</dbReference>
<name>A0A2V0P3P4_9CHLO</name>
<reference evidence="1 2" key="1">
    <citation type="journal article" date="2018" name="Sci. Rep.">
        <title>Raphidocelis subcapitata (=Pseudokirchneriella subcapitata) provides an insight into genome evolution and environmental adaptations in the Sphaeropleales.</title>
        <authorList>
            <person name="Suzuki S."/>
            <person name="Yamaguchi H."/>
            <person name="Nakajima N."/>
            <person name="Kawachi M."/>
        </authorList>
    </citation>
    <scope>NUCLEOTIDE SEQUENCE [LARGE SCALE GENOMIC DNA]</scope>
    <source>
        <strain evidence="1 2">NIES-35</strain>
    </source>
</reference>
<proteinExistence type="predicted"/>
<dbReference type="Proteomes" id="UP000247498">
    <property type="component" value="Unassembled WGS sequence"/>
</dbReference>
<sequence>MAALTDGNKLDFVDGVSFLPWDLRNLGVSFEDGRPEHSQSVAARCHFTLRRGFDALEGLDYGRVAEGVGDIGINLRARGLAFHLGASNLAVKGGDDTPLAALAPAGGRLASLRVTVAQEISPDAYAAASYDVLQKKPGLTLAWSGQTFTERATLAVHLDPVDGAATLRAGLAFPGPEWRETVYDEETGRVEEPHDDGSRHSVWVEHAATRRDPLAATRVGARVDLGRLLNWAGDYVDYNLQSKIPLIFWRLPLSQRLYNLFVPAEDSNQERYRLHGLCLEFAHDFSRPAPAVGVSKRLGSLGRAAAIYDVEDRAARLSLRLGGLVGGVAMTRAGGAGWREWSSPSFSLTLEPLAFL</sequence>
<accession>A0A2V0P3P4</accession>
<comment type="caution">
    <text evidence="1">The sequence shown here is derived from an EMBL/GenBank/DDBJ whole genome shotgun (WGS) entry which is preliminary data.</text>
</comment>
<dbReference type="OrthoDB" id="525550at2759"/>
<evidence type="ECO:0000313" key="2">
    <source>
        <dbReference type="Proteomes" id="UP000247498"/>
    </source>
</evidence>
<dbReference type="AlphaFoldDB" id="A0A2V0P3P4"/>
<keyword evidence="2" id="KW-1185">Reference proteome</keyword>
<organism evidence="1 2">
    <name type="scientific">Raphidocelis subcapitata</name>
    <dbReference type="NCBI Taxonomy" id="307507"/>
    <lineage>
        <taxon>Eukaryota</taxon>
        <taxon>Viridiplantae</taxon>
        <taxon>Chlorophyta</taxon>
        <taxon>core chlorophytes</taxon>
        <taxon>Chlorophyceae</taxon>
        <taxon>CS clade</taxon>
        <taxon>Sphaeropleales</taxon>
        <taxon>Selenastraceae</taxon>
        <taxon>Raphidocelis</taxon>
    </lineage>
</organism>
<gene>
    <name evidence="1" type="ORF">Rsub_04009</name>
</gene>
<dbReference type="STRING" id="307507.A0A2V0P3P4"/>
<dbReference type="InParanoid" id="A0A2V0P3P4"/>